<dbReference type="CDD" id="cd03820">
    <property type="entry name" value="GT4_AmsD-like"/>
    <property type="match status" value="1"/>
</dbReference>
<protein>
    <submittedName>
        <fullName evidence="5">Glycosyltransferase family 4 protein</fullName>
    </submittedName>
</protein>
<feature type="domain" description="Glycosyl transferase family 1" evidence="3">
    <location>
        <begin position="214"/>
        <end position="365"/>
    </location>
</feature>
<evidence type="ECO:0000259" key="4">
    <source>
        <dbReference type="Pfam" id="PF13439"/>
    </source>
</evidence>
<keyword evidence="2" id="KW-0808">Transferase</keyword>
<keyword evidence="6" id="KW-1185">Reference proteome</keyword>
<proteinExistence type="predicted"/>
<gene>
    <name evidence="5" type="ORF">JQS30_10200</name>
</gene>
<reference evidence="5" key="1">
    <citation type="submission" date="2021-02" db="EMBL/GenBank/DDBJ databases">
        <title>Natronoglycomyces albus gen. nov., sp. nov, a haloalkaliphilic actinobacterium from a soda solonchak soil.</title>
        <authorList>
            <person name="Sorokin D.Y."/>
            <person name="Khijniak T.V."/>
            <person name="Zakharycheva A.P."/>
            <person name="Boueva O.V."/>
            <person name="Ariskina E.V."/>
            <person name="Hahnke R.L."/>
            <person name="Bunk B."/>
            <person name="Sproer C."/>
            <person name="Schumann P."/>
            <person name="Evtushenko L.I."/>
            <person name="Kublanov I.V."/>
        </authorList>
    </citation>
    <scope>NUCLEOTIDE SEQUENCE</scope>
    <source>
        <strain evidence="5">DSM 106290</strain>
    </source>
</reference>
<evidence type="ECO:0000259" key="3">
    <source>
        <dbReference type="Pfam" id="PF00534"/>
    </source>
</evidence>
<keyword evidence="1" id="KW-0328">Glycosyltransferase</keyword>
<accession>A0A895XFT0</accession>
<evidence type="ECO:0000313" key="6">
    <source>
        <dbReference type="Proteomes" id="UP000662939"/>
    </source>
</evidence>
<name>A0A895XFT0_9ACTN</name>
<dbReference type="Pfam" id="PF00534">
    <property type="entry name" value="Glycos_transf_1"/>
    <property type="match status" value="1"/>
</dbReference>
<evidence type="ECO:0000313" key="5">
    <source>
        <dbReference type="EMBL" id="QSB04184.1"/>
    </source>
</evidence>
<feature type="domain" description="Glycosyltransferase subfamily 4-like N-terminal" evidence="4">
    <location>
        <begin position="15"/>
        <end position="204"/>
    </location>
</feature>
<evidence type="ECO:0000256" key="1">
    <source>
        <dbReference type="ARBA" id="ARBA00022676"/>
    </source>
</evidence>
<dbReference type="Pfam" id="PF13439">
    <property type="entry name" value="Glyco_transf_4"/>
    <property type="match status" value="1"/>
</dbReference>
<dbReference type="EMBL" id="CP070496">
    <property type="protein sequence ID" value="QSB04184.1"/>
    <property type="molecule type" value="Genomic_DNA"/>
</dbReference>
<dbReference type="GO" id="GO:0016757">
    <property type="term" value="F:glycosyltransferase activity"/>
    <property type="evidence" value="ECO:0007669"/>
    <property type="project" value="UniProtKB-KW"/>
</dbReference>
<evidence type="ECO:0000256" key="2">
    <source>
        <dbReference type="ARBA" id="ARBA00022679"/>
    </source>
</evidence>
<dbReference type="SUPFAM" id="SSF53756">
    <property type="entry name" value="UDP-Glycosyltransferase/glycogen phosphorylase"/>
    <property type="match status" value="1"/>
</dbReference>
<dbReference type="Proteomes" id="UP000662939">
    <property type="component" value="Chromosome"/>
</dbReference>
<dbReference type="KEGG" id="nav:JQS30_10200"/>
<dbReference type="InterPro" id="IPR028098">
    <property type="entry name" value="Glyco_trans_4-like_N"/>
</dbReference>
<dbReference type="Gene3D" id="3.40.50.2000">
    <property type="entry name" value="Glycogen Phosphorylase B"/>
    <property type="match status" value="2"/>
</dbReference>
<dbReference type="PANTHER" id="PTHR12526">
    <property type="entry name" value="GLYCOSYLTRANSFERASE"/>
    <property type="match status" value="1"/>
</dbReference>
<dbReference type="AlphaFoldDB" id="A0A895XFT0"/>
<sequence>MMKVGFLVHNAYGNGGTVRTTVNTANFLAERGHEVEIASVHRHRDDVAYRWDERVKLSPLTDSRPLFSSKWGTMWRRGNHLRQRRLAQVESDIFPRDAPGHDLYSRLSDERVRQWLATTEASVIISTKAGLHSYLAAYGRPETILIGQEHRFLNSYRGRLRSQLLKTMRGLDAIVTLTQEDCQEYRRELADFAAPIRAIPNAVPVPVRRMSKLSEPVIMAAGRHTRTKGFDLLVDAFGMLAEDFPEWSLVIYGSGSESSKLDERISREDLRGRVVLAGEVTPLDDRWAQASIAVVPSRFEGFGMSLIEAMASGVPVVATDVPIGPRVLIEHHRNGMLCEPTASGIAKQLEQLMADAQLRYDLSEAELRTAEGYRPQQIAPMYEDLFGELVQRRRHSFKM</sequence>
<dbReference type="RefSeq" id="WP_213170184.1">
    <property type="nucleotide sequence ID" value="NZ_CP070496.1"/>
</dbReference>
<dbReference type="InterPro" id="IPR001296">
    <property type="entry name" value="Glyco_trans_1"/>
</dbReference>
<organism evidence="5 6">
    <name type="scientific">Natronoglycomyces albus</name>
    <dbReference type="NCBI Taxonomy" id="2811108"/>
    <lineage>
        <taxon>Bacteria</taxon>
        <taxon>Bacillati</taxon>
        <taxon>Actinomycetota</taxon>
        <taxon>Actinomycetes</taxon>
        <taxon>Glycomycetales</taxon>
        <taxon>Glycomycetaceae</taxon>
        <taxon>Natronoglycomyces</taxon>
    </lineage>
</organism>
<dbReference type="PANTHER" id="PTHR12526:SF627">
    <property type="entry name" value="D-RHAMNOSYLTRANSFERASE WBPZ"/>
    <property type="match status" value="1"/>
</dbReference>